<comment type="pathway">
    <text evidence="2">Carbohydrate metabolism; tricarboxylic acid cycle.</text>
</comment>
<evidence type="ECO:0000256" key="8">
    <source>
        <dbReference type="ARBA" id="ARBA00022946"/>
    </source>
</evidence>
<dbReference type="PANTHER" id="PTHR13337">
    <property type="entry name" value="SUCCINATE DEHYDROGENASE"/>
    <property type="match status" value="1"/>
</dbReference>
<evidence type="ECO:0000256" key="2">
    <source>
        <dbReference type="ARBA" id="ARBA00005163"/>
    </source>
</evidence>
<dbReference type="RefSeq" id="XP_016145273.1">
    <property type="nucleotide sequence ID" value="XM_016289787.1"/>
</dbReference>
<comment type="subunit">
    <text evidence="4">Component of complex II composed of four subunits: the flavoprotein (FP) SDHA, iron-sulfur protein (IP) SDHB, and a cytochrome b560 composed of SDHC and SDHD.</text>
</comment>
<dbReference type="AlphaFoldDB" id="A0A672LXP4"/>
<keyword evidence="14" id="KW-0408">Iron</keyword>
<comment type="function">
    <text evidence="12">Membrane-anchoring subunit of succinate dehydrogenase (SDH) that is involved in complex II of the mitochondrial electron transport chain and is responsible for transferring electrons from succinate to ubiquinone (coenzyme Q). SDH also oxidizes malate to the non-canonical enol form of oxaloacetate, enol-oxaloacetate. Enol-oxaloacetate, which is a potent inhibitor of the succinate dehydrogenase activity, is further isomerized into keto-oxaloacetate.</text>
</comment>
<keyword evidence="6" id="KW-0812">Transmembrane</keyword>
<comment type="subcellular location">
    <subcellularLocation>
        <location evidence="1 15">Mitochondrion inner membrane</location>
        <topology evidence="1 15">Multi-pass membrane protein</topology>
    </subcellularLocation>
</comment>
<dbReference type="Pfam" id="PF05328">
    <property type="entry name" value="CybS"/>
    <property type="match status" value="1"/>
</dbReference>
<evidence type="ECO:0000256" key="5">
    <source>
        <dbReference type="ARBA" id="ARBA00022448"/>
    </source>
</evidence>
<dbReference type="GeneID" id="107598448"/>
<keyword evidence="17" id="KW-1185">Reference proteome</keyword>
<dbReference type="InParanoid" id="A0A672LXP4"/>
<evidence type="ECO:0000256" key="15">
    <source>
        <dbReference type="RuleBase" id="RU364031"/>
    </source>
</evidence>
<evidence type="ECO:0000313" key="16">
    <source>
        <dbReference type="Ensembl" id="ENSSGRP00000027553.1"/>
    </source>
</evidence>
<evidence type="ECO:0000256" key="10">
    <source>
        <dbReference type="ARBA" id="ARBA00023128"/>
    </source>
</evidence>
<keyword evidence="8 15" id="KW-0809">Transit peptide</keyword>
<evidence type="ECO:0000256" key="12">
    <source>
        <dbReference type="ARBA" id="ARBA00045847"/>
    </source>
</evidence>
<dbReference type="InterPro" id="IPR034804">
    <property type="entry name" value="SQR/QFR_C/D"/>
</dbReference>
<organism evidence="16 17">
    <name type="scientific">Sinocyclocheilus grahami</name>
    <name type="common">Dianchi golden-line fish</name>
    <name type="synonym">Barbus grahami</name>
    <dbReference type="NCBI Taxonomy" id="75366"/>
    <lineage>
        <taxon>Eukaryota</taxon>
        <taxon>Metazoa</taxon>
        <taxon>Chordata</taxon>
        <taxon>Craniata</taxon>
        <taxon>Vertebrata</taxon>
        <taxon>Euteleostomi</taxon>
        <taxon>Actinopterygii</taxon>
        <taxon>Neopterygii</taxon>
        <taxon>Teleostei</taxon>
        <taxon>Ostariophysi</taxon>
        <taxon>Cypriniformes</taxon>
        <taxon>Cyprinidae</taxon>
        <taxon>Cyprininae</taxon>
        <taxon>Sinocyclocheilus</taxon>
    </lineage>
</organism>
<keyword evidence="14 15" id="KW-0479">Metal-binding</keyword>
<evidence type="ECO:0000256" key="14">
    <source>
        <dbReference type="PIRSR" id="PIRSR607992-2"/>
    </source>
</evidence>
<evidence type="ECO:0000256" key="3">
    <source>
        <dbReference type="ARBA" id="ARBA00007294"/>
    </source>
</evidence>
<keyword evidence="10 15" id="KW-0496">Mitochondrion</keyword>
<reference evidence="16" key="2">
    <citation type="submission" date="2025-09" db="UniProtKB">
        <authorList>
            <consortium name="Ensembl"/>
        </authorList>
    </citation>
    <scope>IDENTIFICATION</scope>
</reference>
<dbReference type="CDD" id="cd03496">
    <property type="entry name" value="SQR_TypeC_CybS"/>
    <property type="match status" value="1"/>
</dbReference>
<gene>
    <name evidence="16" type="primary">sdhda</name>
</gene>
<name>A0A672LXP4_SINGR</name>
<keyword evidence="7 15" id="KW-0999">Mitochondrion inner membrane</keyword>
<evidence type="ECO:0000313" key="17">
    <source>
        <dbReference type="Proteomes" id="UP000472262"/>
    </source>
</evidence>
<keyword evidence="5 15" id="KW-0813">Transport</keyword>
<evidence type="ECO:0000256" key="13">
    <source>
        <dbReference type="PIRSR" id="PIRSR607992-1"/>
    </source>
</evidence>
<proteinExistence type="inferred from homology"/>
<dbReference type="CTD" id="436762"/>
<evidence type="ECO:0000256" key="6">
    <source>
        <dbReference type="ARBA" id="ARBA00022692"/>
    </source>
</evidence>
<dbReference type="GO" id="GO:0006121">
    <property type="term" value="P:mitochondrial electron transport, succinate to ubiquinone"/>
    <property type="evidence" value="ECO:0007669"/>
    <property type="project" value="TreeGrafter"/>
</dbReference>
<evidence type="ECO:0000256" key="1">
    <source>
        <dbReference type="ARBA" id="ARBA00004448"/>
    </source>
</evidence>
<keyword evidence="9" id="KW-1133">Transmembrane helix</keyword>
<evidence type="ECO:0000256" key="7">
    <source>
        <dbReference type="ARBA" id="ARBA00022792"/>
    </source>
</evidence>
<evidence type="ECO:0000256" key="9">
    <source>
        <dbReference type="ARBA" id="ARBA00022989"/>
    </source>
</evidence>
<accession>A0A672LXP4</accession>
<dbReference type="GO" id="GO:0020037">
    <property type="term" value="F:heme binding"/>
    <property type="evidence" value="ECO:0007669"/>
    <property type="project" value="TreeGrafter"/>
</dbReference>
<dbReference type="InterPro" id="IPR007992">
    <property type="entry name" value="CybS"/>
</dbReference>
<comment type="similarity">
    <text evidence="3 15">Belongs to the CybS family.</text>
</comment>
<feature type="binding site" description="axial binding residue" evidence="14">
    <location>
        <position position="103"/>
    </location>
    <ligand>
        <name>heme b</name>
        <dbReference type="ChEBI" id="CHEBI:60344"/>
        <note>ligand shared with SDHC</note>
    </ligand>
    <ligandPart>
        <name>Fe</name>
        <dbReference type="ChEBI" id="CHEBI:18248"/>
    </ligandPart>
</feature>
<feature type="binding site" evidence="13">
    <location>
        <position position="115"/>
    </location>
    <ligand>
        <name>a ubiquinone</name>
        <dbReference type="ChEBI" id="CHEBI:16389"/>
        <note>ligand shared with IP/SDHB</note>
    </ligand>
</feature>
<keyword evidence="15" id="KW-0249">Electron transport</keyword>
<dbReference type="Gene3D" id="1.20.1300.10">
    <property type="entry name" value="Fumarate reductase/succinate dehydrogenase, transmembrane subunit"/>
    <property type="match status" value="1"/>
</dbReference>
<dbReference type="GO" id="GO:0006099">
    <property type="term" value="P:tricarboxylic acid cycle"/>
    <property type="evidence" value="ECO:0007669"/>
    <property type="project" value="UniProtKB-KW"/>
</dbReference>
<dbReference type="OrthoDB" id="18577at2759"/>
<dbReference type="KEGG" id="sgh:107598448"/>
<dbReference type="Ensembl" id="ENSSGRT00000029644.1">
    <property type="protein sequence ID" value="ENSSGRP00000027553.1"/>
    <property type="gene ID" value="ENSSGRG00000015810.1"/>
</dbReference>
<protein>
    <recommendedName>
        <fullName evidence="15">Succinate dehydrogenase [ubiquinone] cytochrome b small subunit</fullName>
    </recommendedName>
</protein>
<dbReference type="GO" id="GO:0005743">
    <property type="term" value="C:mitochondrial inner membrane"/>
    <property type="evidence" value="ECO:0007669"/>
    <property type="project" value="UniProtKB-SubCell"/>
</dbReference>
<dbReference type="OMA" id="HHWTIER"/>
<keyword evidence="15" id="KW-0816">Tricarboxylic acid cycle</keyword>
<evidence type="ECO:0000256" key="11">
    <source>
        <dbReference type="ARBA" id="ARBA00023136"/>
    </source>
</evidence>
<dbReference type="FunCoup" id="A0A672LXP4">
    <property type="interactions" value="735"/>
</dbReference>
<keyword evidence="15" id="KW-0349">Heme</keyword>
<dbReference type="PANTHER" id="PTHR13337:SF2">
    <property type="entry name" value="SUCCINATE DEHYDROGENASE [UBIQUINONE] CYTOCHROME B SMALL SUBUNIT, MITOCHONDRIAL"/>
    <property type="match status" value="1"/>
</dbReference>
<keyword evidence="11 15" id="KW-0472">Membrane</keyword>
<dbReference type="Proteomes" id="UP000472262">
    <property type="component" value="Unassembled WGS sequence"/>
</dbReference>
<dbReference type="GO" id="GO:0046872">
    <property type="term" value="F:metal ion binding"/>
    <property type="evidence" value="ECO:0007669"/>
    <property type="project" value="UniProtKB-KW"/>
</dbReference>
<dbReference type="GO" id="GO:0048039">
    <property type="term" value="F:ubiquinone binding"/>
    <property type="evidence" value="ECO:0007669"/>
    <property type="project" value="TreeGrafter"/>
</dbReference>
<sequence length="160" mass="17465">MASLIFLSTFCQRGIRPVLLCHTHLSRGLVAYQKNRDIEAFHLAAGRIHTTSAHCTVSNSRAASKHWTGERVLSIVLLGMAPAAYLCPSPLLDYSLAAALTLHGHWGIGQVLTDYVHGDAKVKLAKAGVLLLSTATFFGLCYFNYHDVGLCKAVTMLWQI</sequence>
<evidence type="ECO:0000256" key="4">
    <source>
        <dbReference type="ARBA" id="ARBA00011758"/>
    </source>
</evidence>
<reference evidence="16" key="1">
    <citation type="submission" date="2025-08" db="UniProtKB">
        <authorList>
            <consortium name="Ensembl"/>
        </authorList>
    </citation>
    <scope>IDENTIFICATION</scope>
</reference>